<gene>
    <name evidence="4" type="ORF">PVAP13_6NG123500</name>
</gene>
<evidence type="ECO:0000256" key="2">
    <source>
        <dbReference type="SAM" id="MobiDB-lite"/>
    </source>
</evidence>
<evidence type="ECO:0000259" key="3">
    <source>
        <dbReference type="PROSITE" id="PS50090"/>
    </source>
</evidence>
<dbReference type="Proteomes" id="UP000823388">
    <property type="component" value="Chromosome 6N"/>
</dbReference>
<dbReference type="PROSITE" id="PS50090">
    <property type="entry name" value="MYB_LIKE"/>
    <property type="match status" value="1"/>
</dbReference>
<reference evidence="4" key="1">
    <citation type="submission" date="2020-05" db="EMBL/GenBank/DDBJ databases">
        <title>WGS assembly of Panicum virgatum.</title>
        <authorList>
            <person name="Lovell J.T."/>
            <person name="Jenkins J."/>
            <person name="Shu S."/>
            <person name="Juenger T.E."/>
            <person name="Schmutz J."/>
        </authorList>
    </citation>
    <scope>NUCLEOTIDE SEQUENCE</scope>
    <source>
        <strain evidence="4">AP13</strain>
    </source>
</reference>
<dbReference type="PANTHER" id="PTHR45224">
    <property type="entry name" value="OS01G0527900 PROTEIN-RELATED"/>
    <property type="match status" value="1"/>
</dbReference>
<keyword evidence="1" id="KW-0175">Coiled coil</keyword>
<feature type="region of interest" description="Disordered" evidence="2">
    <location>
        <begin position="55"/>
        <end position="110"/>
    </location>
</feature>
<evidence type="ECO:0000313" key="4">
    <source>
        <dbReference type="EMBL" id="KAG2578602.1"/>
    </source>
</evidence>
<accession>A0A8T0QZ36</accession>
<feature type="region of interest" description="Disordered" evidence="2">
    <location>
        <begin position="240"/>
        <end position="282"/>
    </location>
</feature>
<sequence length="370" mass="42238">MNFRMYPQGGFMNFVQSTKIPPFTQSYPFVNYHNGSQRPENFHFVGSSMSQSTMSPTAACSKRTPSPTGSSAVDAAQMAGSQDQETIDVVDDDTIQPASSNGRSDARTDRRLNWSNEEDIRLVSAWLHNSIDPVEGNDKKSDQYWYDVTSTYNSTTKCDRMRNRNQLKLRWERIKKPVTEFNGCYARISKVHQSGMSDDQKMDQALQLYASEHSDKPFTMMHVWRVLRHEQKWSANVKKLNSEKDKSATSNPAQDDPKQRPIGHKKAKDERNRKRPAPEPISAIDQKLDKFIEVSNKAENMAEVQQSLENKKLEVAKLNHKAAQEQTKSKMVDLYKELLCAPTTDLSDEALAERSKAMESMRLALFDKDN</sequence>
<keyword evidence="5" id="KW-1185">Reference proteome</keyword>
<name>A0A8T0QZ36_PANVG</name>
<protein>
    <recommendedName>
        <fullName evidence="3">Myb-like domain-containing protein</fullName>
    </recommendedName>
</protein>
<dbReference type="AlphaFoldDB" id="A0A8T0QZ36"/>
<dbReference type="EMBL" id="CM029048">
    <property type="protein sequence ID" value="KAG2578602.1"/>
    <property type="molecule type" value="Genomic_DNA"/>
</dbReference>
<evidence type="ECO:0000256" key="1">
    <source>
        <dbReference type="SAM" id="Coils"/>
    </source>
</evidence>
<feature type="compositionally biased region" description="Acidic residues" evidence="2">
    <location>
        <begin position="85"/>
        <end position="94"/>
    </location>
</feature>
<proteinExistence type="predicted"/>
<dbReference type="InterPro" id="IPR001005">
    <property type="entry name" value="SANT/Myb"/>
</dbReference>
<feature type="domain" description="Myb-like" evidence="3">
    <location>
        <begin position="106"/>
        <end position="175"/>
    </location>
</feature>
<comment type="caution">
    <text evidence="4">The sequence shown here is derived from an EMBL/GenBank/DDBJ whole genome shotgun (WGS) entry which is preliminary data.</text>
</comment>
<dbReference type="PANTHER" id="PTHR45224:SF5">
    <property type="entry name" value="OS02G0311800 PROTEIN"/>
    <property type="match status" value="1"/>
</dbReference>
<feature type="coiled-coil region" evidence="1">
    <location>
        <begin position="294"/>
        <end position="328"/>
    </location>
</feature>
<organism evidence="4 5">
    <name type="scientific">Panicum virgatum</name>
    <name type="common">Blackwell switchgrass</name>
    <dbReference type="NCBI Taxonomy" id="38727"/>
    <lineage>
        <taxon>Eukaryota</taxon>
        <taxon>Viridiplantae</taxon>
        <taxon>Streptophyta</taxon>
        <taxon>Embryophyta</taxon>
        <taxon>Tracheophyta</taxon>
        <taxon>Spermatophyta</taxon>
        <taxon>Magnoliopsida</taxon>
        <taxon>Liliopsida</taxon>
        <taxon>Poales</taxon>
        <taxon>Poaceae</taxon>
        <taxon>PACMAD clade</taxon>
        <taxon>Panicoideae</taxon>
        <taxon>Panicodae</taxon>
        <taxon>Paniceae</taxon>
        <taxon>Panicinae</taxon>
        <taxon>Panicum</taxon>
        <taxon>Panicum sect. Hiantes</taxon>
    </lineage>
</organism>
<evidence type="ECO:0000313" key="5">
    <source>
        <dbReference type="Proteomes" id="UP000823388"/>
    </source>
</evidence>
<feature type="compositionally biased region" description="Polar residues" evidence="2">
    <location>
        <begin position="55"/>
        <end position="71"/>
    </location>
</feature>